<evidence type="ECO:0000259" key="9">
    <source>
        <dbReference type="Pfam" id="PF03496"/>
    </source>
</evidence>
<feature type="domain" description="ADP ribosyltransferase" evidence="9">
    <location>
        <begin position="148"/>
        <end position="311"/>
    </location>
</feature>
<reference evidence="10 11" key="1">
    <citation type="journal article" date="2015" name="Genome Announc.">
        <title>Expanding the biotechnology potential of lactobacilli through comparative genomics of 213 strains and associated genera.</title>
        <authorList>
            <person name="Sun Z."/>
            <person name="Harris H.M."/>
            <person name="McCann A."/>
            <person name="Guo C."/>
            <person name="Argimon S."/>
            <person name="Zhang W."/>
            <person name="Yang X."/>
            <person name="Jeffery I.B."/>
            <person name="Cooney J.C."/>
            <person name="Kagawa T.F."/>
            <person name="Liu W."/>
            <person name="Song Y."/>
            <person name="Salvetti E."/>
            <person name="Wrobel A."/>
            <person name="Rasinkangas P."/>
            <person name="Parkhill J."/>
            <person name="Rea M.C."/>
            <person name="O'Sullivan O."/>
            <person name="Ritari J."/>
            <person name="Douillard F.P."/>
            <person name="Paul Ross R."/>
            <person name="Yang R."/>
            <person name="Briner A.E."/>
            <person name="Felis G.E."/>
            <person name="de Vos W.M."/>
            <person name="Barrangou R."/>
            <person name="Klaenhammer T.R."/>
            <person name="Caufield P.W."/>
            <person name="Cui Y."/>
            <person name="Zhang H."/>
            <person name="O'Toole P.W."/>
        </authorList>
    </citation>
    <scope>NUCLEOTIDE SEQUENCE [LARGE SCALE GENOMIC DNA]</scope>
    <source>
        <strain evidence="10 11">DSM 16381</strain>
    </source>
</reference>
<accession>A0A0R1UJE4</accession>
<keyword evidence="6" id="KW-0548">Nucleotidyltransferase</keyword>
<dbReference type="PATRIC" id="fig|1423753.3.peg.1309"/>
<keyword evidence="11" id="KW-1185">Reference proteome</keyword>
<keyword evidence="8" id="KW-1133">Transmembrane helix</keyword>
<dbReference type="STRING" id="1423753.FD28_GL001260"/>
<keyword evidence="8" id="KW-0472">Membrane</keyword>
<evidence type="ECO:0000256" key="6">
    <source>
        <dbReference type="ARBA" id="ARBA00022695"/>
    </source>
</evidence>
<evidence type="ECO:0000256" key="7">
    <source>
        <dbReference type="ARBA" id="ARBA00023026"/>
    </source>
</evidence>
<keyword evidence="3" id="KW-0800">Toxin</keyword>
<dbReference type="Proteomes" id="UP000051580">
    <property type="component" value="Unassembled WGS sequence"/>
</dbReference>
<sequence length="338" mass="36761">MAGGEIQSAPVFGGGVLMKRTLGVLLMVGMGLVLGSGLATTASAKTKAKAPKLVYIESQLNTNTSAGTQQVVTRRSVTALTQPTDQSAPESVSIPKNTALSVVRRTGSDAIVVAPGSTQILLVTNVGRMTYSNRAIKLTKKHYRQMVKQSKAWAGKLSKRQVKVIGVYTGDGSDKINNALRYPKRKTTAKTRQRVKDLTASLKTFKLAHPMTVYRGTSKKVARLALHQAKLKPGAIYRDPGFASTSTSHAVATEFTSQILLKINFPKGYHGAYIAPISQYDDEKEYLLNPNTKLVVTKVQTVTGTERTQILEQTGKKTTQHTDHEKTSYQLVTLNLMQ</sequence>
<gene>
    <name evidence="10" type="ORF">FD28_GL001260</name>
</gene>
<dbReference type="GO" id="GO:0003950">
    <property type="term" value="F:NAD+ poly-ADP-ribosyltransferase activity"/>
    <property type="evidence" value="ECO:0007669"/>
    <property type="project" value="TreeGrafter"/>
</dbReference>
<dbReference type="GO" id="GO:0005576">
    <property type="term" value="C:extracellular region"/>
    <property type="evidence" value="ECO:0007669"/>
    <property type="project" value="UniProtKB-SubCell"/>
</dbReference>
<dbReference type="Gene3D" id="3.90.176.10">
    <property type="entry name" value="Toxin ADP-ribosyltransferase, Chain A, domain 1"/>
    <property type="match status" value="1"/>
</dbReference>
<comment type="caution">
    <text evidence="10">The sequence shown here is derived from an EMBL/GenBank/DDBJ whole genome shotgun (WGS) entry which is preliminary data.</text>
</comment>
<feature type="transmembrane region" description="Helical" evidence="8">
    <location>
        <begin position="22"/>
        <end position="42"/>
    </location>
</feature>
<organism evidence="10 11">
    <name type="scientific">Levilactobacillus hammesii DSM 16381</name>
    <dbReference type="NCBI Taxonomy" id="1423753"/>
    <lineage>
        <taxon>Bacteria</taxon>
        <taxon>Bacillati</taxon>
        <taxon>Bacillota</taxon>
        <taxon>Bacilli</taxon>
        <taxon>Lactobacillales</taxon>
        <taxon>Lactobacillaceae</taxon>
        <taxon>Levilactobacillus</taxon>
    </lineage>
</organism>
<evidence type="ECO:0000313" key="11">
    <source>
        <dbReference type="Proteomes" id="UP000051580"/>
    </source>
</evidence>
<evidence type="ECO:0000256" key="5">
    <source>
        <dbReference type="ARBA" id="ARBA00022679"/>
    </source>
</evidence>
<evidence type="ECO:0000256" key="2">
    <source>
        <dbReference type="ARBA" id="ARBA00022525"/>
    </source>
</evidence>
<evidence type="ECO:0000313" key="10">
    <source>
        <dbReference type="EMBL" id="KRL93383.1"/>
    </source>
</evidence>
<proteinExistence type="predicted"/>
<keyword evidence="8" id="KW-0812">Transmembrane</keyword>
<dbReference type="InterPro" id="IPR050999">
    <property type="entry name" value="ADP-ribosyltransferase_ARG"/>
</dbReference>
<evidence type="ECO:0000256" key="8">
    <source>
        <dbReference type="SAM" id="Phobius"/>
    </source>
</evidence>
<comment type="subcellular location">
    <subcellularLocation>
        <location evidence="1">Secreted</location>
    </subcellularLocation>
</comment>
<keyword evidence="5" id="KW-0808">Transferase</keyword>
<dbReference type="EMBL" id="AZFS01000064">
    <property type="protein sequence ID" value="KRL93383.1"/>
    <property type="molecule type" value="Genomic_DNA"/>
</dbReference>
<keyword evidence="2" id="KW-0964">Secreted</keyword>
<evidence type="ECO:0000256" key="3">
    <source>
        <dbReference type="ARBA" id="ARBA00022656"/>
    </source>
</evidence>
<dbReference type="OrthoDB" id="2327579at2"/>
<dbReference type="GO" id="GO:0090729">
    <property type="term" value="F:toxin activity"/>
    <property type="evidence" value="ECO:0007669"/>
    <property type="project" value="UniProtKB-KW"/>
</dbReference>
<evidence type="ECO:0000256" key="4">
    <source>
        <dbReference type="ARBA" id="ARBA00022676"/>
    </source>
</evidence>
<dbReference type="AlphaFoldDB" id="A0A0R1UJE4"/>
<dbReference type="Pfam" id="PF03496">
    <property type="entry name" value="ADPrib_exo_Tox"/>
    <property type="match status" value="1"/>
</dbReference>
<dbReference type="PROSITE" id="PS51996">
    <property type="entry name" value="TR_MART"/>
    <property type="match status" value="1"/>
</dbReference>
<name>A0A0R1UJE4_9LACO</name>
<dbReference type="InterPro" id="IPR003540">
    <property type="entry name" value="ADP-ribosyltransferase"/>
</dbReference>
<evidence type="ECO:0000256" key="1">
    <source>
        <dbReference type="ARBA" id="ARBA00004613"/>
    </source>
</evidence>
<dbReference type="GO" id="GO:0016779">
    <property type="term" value="F:nucleotidyltransferase activity"/>
    <property type="evidence" value="ECO:0007669"/>
    <property type="project" value="UniProtKB-KW"/>
</dbReference>
<dbReference type="PANTHER" id="PTHR10339">
    <property type="entry name" value="ADP-RIBOSYLTRANSFERASE"/>
    <property type="match status" value="1"/>
</dbReference>
<protein>
    <submittedName>
        <fullName evidence="10">VIP2 family actin-ADP-ribosylating toxin</fullName>
    </submittedName>
</protein>
<dbReference type="SUPFAM" id="SSF56399">
    <property type="entry name" value="ADP-ribosylation"/>
    <property type="match status" value="1"/>
</dbReference>
<keyword evidence="7" id="KW-0843">Virulence</keyword>
<keyword evidence="4" id="KW-0328">Glycosyltransferase</keyword>
<dbReference type="PANTHER" id="PTHR10339:SF25">
    <property type="entry name" value="SECRETED EXOENZYME S"/>
    <property type="match status" value="1"/>
</dbReference>